<dbReference type="PANTHER" id="PTHR43297:SF2">
    <property type="entry name" value="DIPEPTIDE TRANSPORT ATP-BINDING PROTEIN DPPD"/>
    <property type="match status" value="1"/>
</dbReference>
<dbReference type="EMBL" id="AP006628">
    <property type="protein sequence ID" value="BAD04110.1"/>
    <property type="molecule type" value="Genomic_DNA"/>
</dbReference>
<sequence>MKKEILKICDLNLNFRVKKHLIYALRGINLSLGEGEILGLVGESGSGKSVISKALMGLLPDNALIQKGSILYKDLDLAQMKDKQFNKIRGNKISIIFQNPLSSLNPLIKVGKQIYESLQLKKTKSTHQQRKNQVLKLMEEVGIPEPMKRFNQYPHQLSGGMCQRIVIAIALANEAKILICDESTTALDVSVQKKILDLIKKLQKEKKLSIIFITHDLEVVKYVADRIAVIYAGRIVEYGTTHEVFYNSKHPYTWALLQSMPVFAKKGNKLKSIQGNPHLLTAPILGDAFAPRNPYALKIDFEKEPPMFKISATHYASSWLLHKFAPRIEVPDLILELQKKGGCCN</sequence>
<dbReference type="GO" id="GO:0016887">
    <property type="term" value="F:ATP hydrolysis activity"/>
    <property type="evidence" value="ECO:0007669"/>
    <property type="project" value="InterPro"/>
</dbReference>
<keyword evidence="4" id="KW-1003">Cell membrane</keyword>
<dbReference type="SMART" id="SM00382">
    <property type="entry name" value="AAA"/>
    <property type="match status" value="1"/>
</dbReference>
<evidence type="ECO:0000256" key="1">
    <source>
        <dbReference type="ARBA" id="ARBA00004202"/>
    </source>
</evidence>
<feature type="domain" description="ABC transporter" evidence="8">
    <location>
        <begin position="6"/>
        <end position="257"/>
    </location>
</feature>
<dbReference type="InterPro" id="IPR003593">
    <property type="entry name" value="AAA+_ATPase"/>
</dbReference>
<evidence type="ECO:0000256" key="2">
    <source>
        <dbReference type="ARBA" id="ARBA00005417"/>
    </source>
</evidence>
<proteinExistence type="inferred from homology"/>
<gene>
    <name evidence="9" type="primary">dppD</name>
    <name evidence="9" type="ordered locus">PAM_025</name>
</gene>
<dbReference type="STRING" id="262768.PAM_025"/>
<dbReference type="GO" id="GO:0015833">
    <property type="term" value="P:peptide transport"/>
    <property type="evidence" value="ECO:0007669"/>
    <property type="project" value="InterPro"/>
</dbReference>
<evidence type="ECO:0000256" key="7">
    <source>
        <dbReference type="ARBA" id="ARBA00023136"/>
    </source>
</evidence>
<dbReference type="SUPFAM" id="SSF52540">
    <property type="entry name" value="P-loop containing nucleoside triphosphate hydrolases"/>
    <property type="match status" value="1"/>
</dbReference>
<accession>Q6YRI9</accession>
<dbReference type="InterPro" id="IPR003439">
    <property type="entry name" value="ABC_transporter-like_ATP-bd"/>
</dbReference>
<keyword evidence="6" id="KW-0067">ATP-binding</keyword>
<dbReference type="InterPro" id="IPR013563">
    <property type="entry name" value="Oligopep_ABC_C"/>
</dbReference>
<dbReference type="Gene3D" id="3.40.50.300">
    <property type="entry name" value="P-loop containing nucleotide triphosphate hydrolases"/>
    <property type="match status" value="1"/>
</dbReference>
<protein>
    <submittedName>
        <fullName evidence="9">ABC-type dipeptide/oligopeptide transport system, ATPase component</fullName>
    </submittedName>
</protein>
<dbReference type="GO" id="GO:0005886">
    <property type="term" value="C:plasma membrane"/>
    <property type="evidence" value="ECO:0007669"/>
    <property type="project" value="UniProtKB-SubCell"/>
</dbReference>
<dbReference type="PROSITE" id="PS00211">
    <property type="entry name" value="ABC_TRANSPORTER_1"/>
    <property type="match status" value="1"/>
</dbReference>
<dbReference type="InterPro" id="IPR050388">
    <property type="entry name" value="ABC_Ni/Peptide_Import"/>
</dbReference>
<dbReference type="NCBIfam" id="TIGR01727">
    <property type="entry name" value="oligo_HPY"/>
    <property type="match status" value="1"/>
</dbReference>
<dbReference type="AlphaFoldDB" id="Q6YRI9"/>
<dbReference type="Pfam" id="PF08352">
    <property type="entry name" value="oligo_HPY"/>
    <property type="match status" value="1"/>
</dbReference>
<dbReference type="FunFam" id="3.40.50.300:FF:000016">
    <property type="entry name" value="Oligopeptide ABC transporter ATP-binding component"/>
    <property type="match status" value="1"/>
</dbReference>
<dbReference type="InterPro" id="IPR017871">
    <property type="entry name" value="ABC_transporter-like_CS"/>
</dbReference>
<dbReference type="CDD" id="cd03257">
    <property type="entry name" value="ABC_NikE_OppD_transporters"/>
    <property type="match status" value="1"/>
</dbReference>
<keyword evidence="3" id="KW-0813">Transport</keyword>
<evidence type="ECO:0000313" key="10">
    <source>
        <dbReference type="Proteomes" id="UP000002523"/>
    </source>
</evidence>
<evidence type="ECO:0000313" key="9">
    <source>
        <dbReference type="EMBL" id="BAD04110.1"/>
    </source>
</evidence>
<evidence type="ECO:0000259" key="8">
    <source>
        <dbReference type="PROSITE" id="PS50893"/>
    </source>
</evidence>
<evidence type="ECO:0000256" key="4">
    <source>
        <dbReference type="ARBA" id="ARBA00022475"/>
    </source>
</evidence>
<name>Q6YRI9_ONYPE</name>
<comment type="subcellular location">
    <subcellularLocation>
        <location evidence="1">Cell membrane</location>
        <topology evidence="1">Peripheral membrane protein</topology>
    </subcellularLocation>
</comment>
<organism evidence="9 10">
    <name type="scientific">Onion yellows phytoplasma (strain OY-M)</name>
    <dbReference type="NCBI Taxonomy" id="262768"/>
    <lineage>
        <taxon>Bacteria</taxon>
        <taxon>Bacillati</taxon>
        <taxon>Mycoplasmatota</taxon>
        <taxon>Mollicutes</taxon>
        <taxon>Acholeplasmatales</taxon>
        <taxon>Acholeplasmataceae</taxon>
        <taxon>Candidatus Phytoplasma</taxon>
        <taxon>16SrI (Aster yellows group)</taxon>
    </lineage>
</organism>
<evidence type="ECO:0000256" key="3">
    <source>
        <dbReference type="ARBA" id="ARBA00022448"/>
    </source>
</evidence>
<reference evidence="9 10" key="1">
    <citation type="journal article" date="2004" name="Nat. Genet.">
        <title>Reductive evolution suggested from the complete genome sequence of a plant-pathogenic phytoplasma.</title>
        <authorList>
            <person name="Oshima K."/>
            <person name="Kakizawa S."/>
            <person name="Nishigawa H."/>
            <person name="Jung H.-Y."/>
            <person name="Wei W."/>
            <person name="Suzuki S."/>
            <person name="Arashida R."/>
            <person name="Nakata D."/>
            <person name="Miyata S."/>
            <person name="Ugaki M."/>
            <person name="Namba S."/>
        </authorList>
    </citation>
    <scope>NUCLEOTIDE SEQUENCE [LARGE SCALE GENOMIC DNA]</scope>
    <source>
        <strain evidence="10">OY-M</strain>
    </source>
</reference>
<keyword evidence="5" id="KW-0547">Nucleotide-binding</keyword>
<dbReference type="BioCyc" id="OYEL262768:G1G26-33-MONOMER"/>
<dbReference type="GO" id="GO:0005524">
    <property type="term" value="F:ATP binding"/>
    <property type="evidence" value="ECO:0007669"/>
    <property type="project" value="UniProtKB-KW"/>
</dbReference>
<dbReference type="eggNOG" id="COG0444">
    <property type="taxonomic scope" value="Bacteria"/>
</dbReference>
<keyword evidence="10" id="KW-1185">Reference proteome</keyword>
<dbReference type="KEGG" id="poy:PAM_025"/>
<dbReference type="Pfam" id="PF00005">
    <property type="entry name" value="ABC_tran"/>
    <property type="match status" value="1"/>
</dbReference>
<dbReference type="PROSITE" id="PS50893">
    <property type="entry name" value="ABC_TRANSPORTER_2"/>
    <property type="match status" value="1"/>
</dbReference>
<dbReference type="PANTHER" id="PTHR43297">
    <property type="entry name" value="OLIGOPEPTIDE TRANSPORT ATP-BINDING PROTEIN APPD"/>
    <property type="match status" value="1"/>
</dbReference>
<evidence type="ECO:0000256" key="6">
    <source>
        <dbReference type="ARBA" id="ARBA00022840"/>
    </source>
</evidence>
<dbReference type="HOGENOM" id="CLU_000604_1_23_14"/>
<comment type="similarity">
    <text evidence="2">Belongs to the ABC transporter superfamily.</text>
</comment>
<dbReference type="Proteomes" id="UP000002523">
    <property type="component" value="Chromosome"/>
</dbReference>
<keyword evidence="7" id="KW-0472">Membrane</keyword>
<dbReference type="InterPro" id="IPR027417">
    <property type="entry name" value="P-loop_NTPase"/>
</dbReference>
<evidence type="ECO:0000256" key="5">
    <source>
        <dbReference type="ARBA" id="ARBA00022741"/>
    </source>
</evidence>